<evidence type="ECO:0000256" key="2">
    <source>
        <dbReference type="SAM" id="Coils"/>
    </source>
</evidence>
<dbReference type="PANTHER" id="PTHR46518">
    <property type="entry name" value="COILED-COIL DOMAIN-CONTAINING PROTEIN 151"/>
    <property type="match status" value="1"/>
</dbReference>
<evidence type="ECO:0000256" key="3">
    <source>
        <dbReference type="SAM" id="MobiDB-lite"/>
    </source>
</evidence>
<feature type="region of interest" description="Disordered" evidence="3">
    <location>
        <begin position="520"/>
        <end position="573"/>
    </location>
</feature>
<protein>
    <recommendedName>
        <fullName evidence="4">ODAD1 central coiled coil region domain-containing protein</fullName>
    </recommendedName>
</protein>
<gene>
    <name evidence="5" type="ORF">TR158050</name>
</gene>
<dbReference type="EMBL" id="GEEE01018713">
    <property type="protein sequence ID" value="JAP44512.1"/>
    <property type="molecule type" value="Transcribed_RNA"/>
</dbReference>
<feature type="coiled-coil region" evidence="2">
    <location>
        <begin position="114"/>
        <end position="223"/>
    </location>
</feature>
<feature type="compositionally biased region" description="Basic residues" evidence="3">
    <location>
        <begin position="560"/>
        <end position="573"/>
    </location>
</feature>
<dbReference type="GO" id="GO:0003341">
    <property type="term" value="P:cilium movement"/>
    <property type="evidence" value="ECO:0007669"/>
    <property type="project" value="InterPro"/>
</dbReference>
<feature type="compositionally biased region" description="Low complexity" evidence="3">
    <location>
        <begin position="279"/>
        <end position="289"/>
    </location>
</feature>
<dbReference type="PANTHER" id="PTHR46518:SF1">
    <property type="entry name" value="OUTER DYNEIN ARM-DOCKING COMPLEX SUBUNIT 3"/>
    <property type="match status" value="1"/>
</dbReference>
<dbReference type="GO" id="GO:0036064">
    <property type="term" value="C:ciliary basal body"/>
    <property type="evidence" value="ECO:0007669"/>
    <property type="project" value="TreeGrafter"/>
</dbReference>
<dbReference type="AlphaFoldDB" id="A0A0X3P8Y5"/>
<organism evidence="5">
    <name type="scientific">Schistocephalus solidus</name>
    <name type="common">Tapeworm</name>
    <dbReference type="NCBI Taxonomy" id="70667"/>
    <lineage>
        <taxon>Eukaryota</taxon>
        <taxon>Metazoa</taxon>
        <taxon>Spiralia</taxon>
        <taxon>Lophotrochozoa</taxon>
        <taxon>Platyhelminthes</taxon>
        <taxon>Cestoda</taxon>
        <taxon>Eucestoda</taxon>
        <taxon>Diphyllobothriidea</taxon>
        <taxon>Diphyllobothriidae</taxon>
        <taxon>Schistocephalus</taxon>
    </lineage>
</organism>
<dbReference type="GO" id="GO:0035253">
    <property type="term" value="C:ciliary rootlet"/>
    <property type="evidence" value="ECO:0007669"/>
    <property type="project" value="TreeGrafter"/>
</dbReference>
<evidence type="ECO:0000313" key="5">
    <source>
        <dbReference type="EMBL" id="JAP44512.1"/>
    </source>
</evidence>
<feature type="compositionally biased region" description="Acidic residues" evidence="3">
    <location>
        <begin position="523"/>
        <end position="537"/>
    </location>
</feature>
<dbReference type="Pfam" id="PF21773">
    <property type="entry name" value="ODAD1_CC"/>
    <property type="match status" value="1"/>
</dbReference>
<keyword evidence="1 2" id="KW-0175">Coiled coil</keyword>
<proteinExistence type="predicted"/>
<feature type="domain" description="ODAD1 central coiled coil region" evidence="4">
    <location>
        <begin position="159"/>
        <end position="429"/>
    </location>
</feature>
<accession>A0A0X3P8Y5</accession>
<dbReference type="GO" id="GO:0036158">
    <property type="term" value="P:outer dynein arm assembly"/>
    <property type="evidence" value="ECO:0007669"/>
    <property type="project" value="InterPro"/>
</dbReference>
<dbReference type="InterPro" id="IPR049258">
    <property type="entry name" value="ODAD1_CC"/>
</dbReference>
<evidence type="ECO:0000256" key="1">
    <source>
        <dbReference type="ARBA" id="ARBA00023054"/>
    </source>
</evidence>
<feature type="region of interest" description="Disordered" evidence="3">
    <location>
        <begin position="434"/>
        <end position="454"/>
    </location>
</feature>
<reference evidence="5" key="1">
    <citation type="submission" date="2016-01" db="EMBL/GenBank/DDBJ databases">
        <title>Reference transcriptome for the parasite Schistocephalus solidus: insights into the molecular evolution of parasitism.</title>
        <authorList>
            <person name="Hebert F.O."/>
            <person name="Grambauer S."/>
            <person name="Barber I."/>
            <person name="Landry C.R."/>
            <person name="Aubin-Horth N."/>
        </authorList>
    </citation>
    <scope>NUCLEOTIDE SEQUENCE</scope>
</reference>
<dbReference type="GO" id="GO:0097542">
    <property type="term" value="C:ciliary tip"/>
    <property type="evidence" value="ECO:0007669"/>
    <property type="project" value="TreeGrafter"/>
</dbReference>
<evidence type="ECO:0000259" key="4">
    <source>
        <dbReference type="Pfam" id="PF21773"/>
    </source>
</evidence>
<dbReference type="InterPro" id="IPR033192">
    <property type="entry name" value="ODAD3"/>
</dbReference>
<feature type="region of interest" description="Disordered" evidence="3">
    <location>
        <begin position="274"/>
        <end position="296"/>
    </location>
</feature>
<feature type="coiled-coil region" evidence="2">
    <location>
        <begin position="9"/>
        <end position="36"/>
    </location>
</feature>
<name>A0A0X3P8Y5_SCHSO</name>
<sequence length="573" mass="64688">MSGKDAKDQKNLKTLISVLNEKVEDVKAKLTLLEGDRKAYYESALQALTDGKKKIVEMRLENNTLRTVLRDKLAADDHIINHVFQNKPEERARLSNKTSGEALDAMDYRTCDAMKRLNAMKHQSQKKLEHLNDLKRQYCETYATKVRMDNVMKNSEVGKQLRELENRLDKAKLKCQEAEHIQSTYEQIRNRLEEEQLTFPKSLEQMELEIKKSQAEVATLQSMYADAVLAKDAAMQEMRYQEDVTKAERKRRETELSSMRRVVEGKKSVVDKNDKRVVSAASGEGASGENADSLSLLGPTEDQLARIKSFEDMFAIIKDATGVSDVDKMVKRMESLGETLEHLTKMQNDAGVTIQKLREERDKLRCELEEMKYNGEAELNSNQKLLNEYVSQAAQETVGLTQVENELTEATYLLVRCKAGIQQIVQKLKTIRVDAPETPEEGEGGTPSGATDAATEDPASALLKLCSAKVRKLIAELSDVDVEEQLKQLSNVEKQVLCTSAAFFEKTEEKLPEHNMRITLPQDQEDTGYEEDDEMGMDEGAAPSRTALKKQSQQIVDLRTKKKQGGKKGKKGK</sequence>